<name>A0A087SIA3_AUXPR</name>
<dbReference type="RefSeq" id="XP_011398353.1">
    <property type="nucleotide sequence ID" value="XM_011400051.1"/>
</dbReference>
<dbReference type="KEGG" id="apro:F751_0484"/>
<sequence>MGGRGAGVPQLGTKPRECREPRSQYMDGRGVALRQHYRDGSLLAGTISDVLSETWSGSRTRGRESATSALPRSRTPCDRRACMGARFPSHAFQNNLTPLCVPGYLAGKFDAHPPRALLPVHSGSDCLRHHLYSPGPGSPRAAWPHPNPHPATHPAAKTHRREMIMSHAKKVLPKQG</sequence>
<dbReference type="AlphaFoldDB" id="A0A087SIA3"/>
<protein>
    <submittedName>
        <fullName evidence="2">Uncharacterized protein</fullName>
    </submittedName>
</protein>
<accession>A0A087SIA3</accession>
<feature type="region of interest" description="Disordered" evidence="1">
    <location>
        <begin position="137"/>
        <end position="156"/>
    </location>
</feature>
<dbReference type="Proteomes" id="UP000028924">
    <property type="component" value="Unassembled WGS sequence"/>
</dbReference>
<feature type="region of interest" description="Disordered" evidence="1">
    <location>
        <begin position="54"/>
        <end position="75"/>
    </location>
</feature>
<organism evidence="2 3">
    <name type="scientific">Auxenochlorella protothecoides</name>
    <name type="common">Green microalga</name>
    <name type="synonym">Chlorella protothecoides</name>
    <dbReference type="NCBI Taxonomy" id="3075"/>
    <lineage>
        <taxon>Eukaryota</taxon>
        <taxon>Viridiplantae</taxon>
        <taxon>Chlorophyta</taxon>
        <taxon>core chlorophytes</taxon>
        <taxon>Trebouxiophyceae</taxon>
        <taxon>Chlorellales</taxon>
        <taxon>Chlorellaceae</taxon>
        <taxon>Auxenochlorella</taxon>
    </lineage>
</organism>
<evidence type="ECO:0000313" key="2">
    <source>
        <dbReference type="EMBL" id="KFM25457.1"/>
    </source>
</evidence>
<evidence type="ECO:0000256" key="1">
    <source>
        <dbReference type="SAM" id="MobiDB-lite"/>
    </source>
</evidence>
<keyword evidence="3" id="KW-1185">Reference proteome</keyword>
<feature type="compositionally biased region" description="Polar residues" evidence="1">
    <location>
        <begin position="54"/>
        <end position="70"/>
    </location>
</feature>
<dbReference type="EMBL" id="KL662119">
    <property type="protein sequence ID" value="KFM25457.1"/>
    <property type="molecule type" value="Genomic_DNA"/>
</dbReference>
<evidence type="ECO:0000313" key="3">
    <source>
        <dbReference type="Proteomes" id="UP000028924"/>
    </source>
</evidence>
<proteinExistence type="predicted"/>
<feature type="region of interest" description="Disordered" evidence="1">
    <location>
        <begin position="1"/>
        <end position="23"/>
    </location>
</feature>
<reference evidence="2 3" key="1">
    <citation type="journal article" date="2014" name="BMC Genomics">
        <title>Oil accumulation mechanisms of the oleaginous microalga Chlorella protothecoides revealed through its genome, transcriptomes, and proteomes.</title>
        <authorList>
            <person name="Gao C."/>
            <person name="Wang Y."/>
            <person name="Shen Y."/>
            <person name="Yan D."/>
            <person name="He X."/>
            <person name="Dai J."/>
            <person name="Wu Q."/>
        </authorList>
    </citation>
    <scope>NUCLEOTIDE SEQUENCE [LARGE SCALE GENOMIC DNA]</scope>
    <source>
        <strain evidence="2 3">0710</strain>
    </source>
</reference>
<gene>
    <name evidence="2" type="ORF">F751_0484</name>
</gene>
<dbReference type="GeneID" id="23611875"/>